<accession>A0A9Q8P2K7</accession>
<feature type="region of interest" description="Disordered" evidence="1">
    <location>
        <begin position="56"/>
        <end position="79"/>
    </location>
</feature>
<dbReference type="EMBL" id="CP090163">
    <property type="protein sequence ID" value="UJO10816.1"/>
    <property type="molecule type" value="Genomic_DNA"/>
</dbReference>
<evidence type="ECO:0000256" key="1">
    <source>
        <dbReference type="SAM" id="MobiDB-lite"/>
    </source>
</evidence>
<evidence type="ECO:0000313" key="3">
    <source>
        <dbReference type="Proteomes" id="UP000756132"/>
    </source>
</evidence>
<feature type="compositionally biased region" description="Basic and acidic residues" evidence="1">
    <location>
        <begin position="70"/>
        <end position="79"/>
    </location>
</feature>
<gene>
    <name evidence="2" type="ORF">CLAFUR5_02174</name>
</gene>
<keyword evidence="3" id="KW-1185">Reference proteome</keyword>
<proteinExistence type="predicted"/>
<organism evidence="2 3">
    <name type="scientific">Passalora fulva</name>
    <name type="common">Tomato leaf mold</name>
    <name type="synonym">Cladosporium fulvum</name>
    <dbReference type="NCBI Taxonomy" id="5499"/>
    <lineage>
        <taxon>Eukaryota</taxon>
        <taxon>Fungi</taxon>
        <taxon>Dikarya</taxon>
        <taxon>Ascomycota</taxon>
        <taxon>Pezizomycotina</taxon>
        <taxon>Dothideomycetes</taxon>
        <taxon>Dothideomycetidae</taxon>
        <taxon>Mycosphaerellales</taxon>
        <taxon>Mycosphaerellaceae</taxon>
        <taxon>Fulvia</taxon>
    </lineage>
</organism>
<name>A0A9Q8P2K7_PASFU</name>
<reference evidence="2" key="2">
    <citation type="journal article" date="2022" name="Microb. Genom.">
        <title>A chromosome-scale genome assembly of the tomato pathogen Cladosporium fulvum reveals a compartmentalized genome architecture and the presence of a dispensable chromosome.</title>
        <authorList>
            <person name="Zaccaron A.Z."/>
            <person name="Chen L.H."/>
            <person name="Samaras A."/>
            <person name="Stergiopoulos I."/>
        </authorList>
    </citation>
    <scope>NUCLEOTIDE SEQUENCE</scope>
    <source>
        <strain evidence="2">Race5_Kim</strain>
    </source>
</reference>
<protein>
    <submittedName>
        <fullName evidence="2">Uncharacterized protein</fullName>
    </submittedName>
</protein>
<dbReference type="GeneID" id="71982052"/>
<reference evidence="2" key="1">
    <citation type="submission" date="2021-12" db="EMBL/GenBank/DDBJ databases">
        <authorList>
            <person name="Zaccaron A."/>
            <person name="Stergiopoulos I."/>
        </authorList>
    </citation>
    <scope>NUCLEOTIDE SEQUENCE</scope>
    <source>
        <strain evidence="2">Race5_Kim</strain>
    </source>
</reference>
<dbReference type="KEGG" id="ffu:CLAFUR5_02174"/>
<evidence type="ECO:0000313" key="2">
    <source>
        <dbReference type="EMBL" id="UJO10816.1"/>
    </source>
</evidence>
<dbReference type="RefSeq" id="XP_047755182.1">
    <property type="nucleotide sequence ID" value="XM_047901322.1"/>
</dbReference>
<sequence length="79" mass="8369">MSLQTSSVAADGAFTITWLNVEQTPEQASDLPHPTDAKISKVAKVDNHYGYPCTASADAGFGRSQTADAVRSDKSVRKA</sequence>
<dbReference type="Proteomes" id="UP000756132">
    <property type="component" value="Chromosome 1"/>
</dbReference>
<dbReference type="AlphaFoldDB" id="A0A9Q8P2K7"/>